<dbReference type="PROSITE" id="PS50005">
    <property type="entry name" value="TPR"/>
    <property type="match status" value="2"/>
</dbReference>
<dbReference type="SUPFAM" id="SSF48452">
    <property type="entry name" value="TPR-like"/>
    <property type="match status" value="2"/>
</dbReference>
<dbReference type="EMBL" id="JAFCLK010000028">
    <property type="protein sequence ID" value="MBR1139298.1"/>
    <property type="molecule type" value="Genomic_DNA"/>
</dbReference>
<evidence type="ECO:0000256" key="3">
    <source>
        <dbReference type="PROSITE-ProRule" id="PRU00339"/>
    </source>
</evidence>
<evidence type="ECO:0000256" key="1">
    <source>
        <dbReference type="ARBA" id="ARBA00022737"/>
    </source>
</evidence>
<dbReference type="InterPro" id="IPR019734">
    <property type="entry name" value="TPR_rpt"/>
</dbReference>
<keyword evidence="6" id="KW-1185">Reference proteome</keyword>
<gene>
    <name evidence="5" type="ORF">JQ619_26405</name>
</gene>
<keyword evidence="4" id="KW-0732">Signal</keyword>
<reference evidence="6" key="1">
    <citation type="journal article" date="2021" name="ISME J.">
        <title>Evolutionary origin and ecological implication of a unique nif island in free-living Bradyrhizobium lineages.</title>
        <authorList>
            <person name="Tao J."/>
        </authorList>
    </citation>
    <scope>NUCLEOTIDE SEQUENCE [LARGE SCALE GENOMIC DNA]</scope>
    <source>
        <strain evidence="6">SZCCT0094</strain>
    </source>
</reference>
<organism evidence="5 6">
    <name type="scientific">Bradyrhizobium denitrificans</name>
    <dbReference type="NCBI Taxonomy" id="2734912"/>
    <lineage>
        <taxon>Bacteria</taxon>
        <taxon>Pseudomonadati</taxon>
        <taxon>Pseudomonadota</taxon>
        <taxon>Alphaproteobacteria</taxon>
        <taxon>Hyphomicrobiales</taxon>
        <taxon>Nitrobacteraceae</taxon>
        <taxon>Bradyrhizobium</taxon>
    </lineage>
</organism>
<dbReference type="InterPro" id="IPR011990">
    <property type="entry name" value="TPR-like_helical_dom_sf"/>
</dbReference>
<evidence type="ECO:0000256" key="4">
    <source>
        <dbReference type="SAM" id="SignalP"/>
    </source>
</evidence>
<evidence type="ECO:0000313" key="5">
    <source>
        <dbReference type="EMBL" id="MBR1139298.1"/>
    </source>
</evidence>
<comment type="caution">
    <text evidence="5">The sequence shown here is derived from an EMBL/GenBank/DDBJ whole genome shotgun (WGS) entry which is preliminary data.</text>
</comment>
<dbReference type="Proteomes" id="UP001314635">
    <property type="component" value="Unassembled WGS sequence"/>
</dbReference>
<evidence type="ECO:0000313" key="6">
    <source>
        <dbReference type="Proteomes" id="UP001314635"/>
    </source>
</evidence>
<name>A0ABS5GDI4_9BRAD</name>
<dbReference type="SMART" id="SM00028">
    <property type="entry name" value="TPR"/>
    <property type="match status" value="6"/>
</dbReference>
<evidence type="ECO:0000256" key="2">
    <source>
        <dbReference type="ARBA" id="ARBA00022803"/>
    </source>
</evidence>
<protein>
    <submittedName>
        <fullName evidence="5">Tetratricopeptide repeat protein</fullName>
    </submittedName>
</protein>
<feature type="signal peptide" evidence="4">
    <location>
        <begin position="1"/>
        <end position="26"/>
    </location>
</feature>
<feature type="repeat" description="TPR" evidence="3">
    <location>
        <begin position="284"/>
        <end position="317"/>
    </location>
</feature>
<feature type="chain" id="PRO_5045875431" evidence="4">
    <location>
        <begin position="27"/>
        <end position="392"/>
    </location>
</feature>
<keyword evidence="1" id="KW-0677">Repeat</keyword>
<accession>A0ABS5GDI4</accession>
<sequence length="392" mass="43332">MIRPAIRQFAAAIVLLAFATPGTAAAQDTGECVASQLRSDPESVIAACSRLIADGAKPAAERGRALSVRGSGYYYTKRWTLAAQDYDAAIALLPTDEELLLSRSSTALRLGDGTLGRSLIEKVLTLNPSNPDAMWRVGAGYEDAGDYRTAIRFYAMALTIAPRNQYALLFSSTSNQGLRRFDEALKTADALVGLGPDEINLKPYFDYQGNRLDFYFIALKNRARIHWMLGHLDRAEQDLNAAVTYRRSAMSLTARGHLLTYTPGREQQAFADLQEAKSLGSEQYETFFDLGLILAKRQQFREALAEFDRAAGIFPPSGEAVRMRALMHRELGETDLAFDDMIQAVTTEESALKKTVVALRTAGYWRSSEAPDQLTPDFKDAIRACMLDKLCK</sequence>
<dbReference type="InterPro" id="IPR050498">
    <property type="entry name" value="Ycf3"/>
</dbReference>
<dbReference type="PANTHER" id="PTHR44858:SF1">
    <property type="entry name" value="UDP-N-ACETYLGLUCOSAMINE--PEPTIDE N-ACETYLGLUCOSAMINYLTRANSFERASE SPINDLY-RELATED"/>
    <property type="match status" value="1"/>
</dbReference>
<keyword evidence="2 3" id="KW-0802">TPR repeat</keyword>
<feature type="repeat" description="TPR" evidence="3">
    <location>
        <begin position="131"/>
        <end position="164"/>
    </location>
</feature>
<dbReference type="RefSeq" id="WP_148221541.1">
    <property type="nucleotide sequence ID" value="NZ_JABFDP010000028.1"/>
</dbReference>
<proteinExistence type="predicted"/>
<dbReference type="Gene3D" id="1.25.40.10">
    <property type="entry name" value="Tetratricopeptide repeat domain"/>
    <property type="match status" value="2"/>
</dbReference>
<dbReference type="PANTHER" id="PTHR44858">
    <property type="entry name" value="TETRATRICOPEPTIDE REPEAT PROTEIN 6"/>
    <property type="match status" value="1"/>
</dbReference>
<dbReference type="Pfam" id="PF13432">
    <property type="entry name" value="TPR_16"/>
    <property type="match status" value="2"/>
</dbReference>